<dbReference type="AlphaFoldDB" id="A0A1W9S2M2"/>
<evidence type="ECO:0000313" key="7">
    <source>
        <dbReference type="Proteomes" id="UP000192611"/>
    </source>
</evidence>
<reference evidence="7" key="1">
    <citation type="submission" date="2017-03" db="EMBL/GenBank/DDBJ databases">
        <title>Novel pathways for hydrocarbon cycling and metabolic interdependencies in hydrothermal sediment communities.</title>
        <authorList>
            <person name="Dombrowski N."/>
            <person name="Seitz K."/>
            <person name="Teske A."/>
            <person name="Baker B."/>
        </authorList>
    </citation>
    <scope>NUCLEOTIDE SEQUENCE [LARGE SCALE GENOMIC DNA]</scope>
</reference>
<dbReference type="InterPro" id="IPR007318">
    <property type="entry name" value="Phopholipid_MeTrfase"/>
</dbReference>
<feature type="transmembrane region" description="Helical" evidence="5">
    <location>
        <begin position="35"/>
        <end position="54"/>
    </location>
</feature>
<sequence>MSIIRAVGGFLFRWRGVMPLPWIALYMWFAEPRLYSLIIGFIVFAFGECLRLWAVSHIGSPSRAEVMGAESMIIDGPYAIVRHPLYSGNILIAMGEIFASFALFPYQFLLIIIFPVIYYILIAKAEEDYLRGRFDSYGRHFDNKPLFYSIRLLTDFGRGGITMNALVVEMVSLVSHILIWGIILSIFISGINLSDLIQLFI</sequence>
<evidence type="ECO:0000256" key="4">
    <source>
        <dbReference type="ARBA" id="ARBA00023136"/>
    </source>
</evidence>
<proteinExistence type="predicted"/>
<protein>
    <recommendedName>
        <fullName evidence="8">Steroid 5-alpha reductase C-terminal domain-containing protein</fullName>
    </recommendedName>
</protein>
<keyword evidence="2 5" id="KW-0812">Transmembrane</keyword>
<gene>
    <name evidence="6" type="ORF">B6D57_01095</name>
</gene>
<organism evidence="6 7">
    <name type="scientific">Candidatus Coatesbacteria bacterium 4484_99</name>
    <dbReference type="NCBI Taxonomy" id="1970774"/>
    <lineage>
        <taxon>Bacteria</taxon>
        <taxon>Candidatus Coatesiibacteriota</taxon>
    </lineage>
</organism>
<evidence type="ECO:0000256" key="1">
    <source>
        <dbReference type="ARBA" id="ARBA00004127"/>
    </source>
</evidence>
<dbReference type="Proteomes" id="UP000192611">
    <property type="component" value="Unassembled WGS sequence"/>
</dbReference>
<feature type="transmembrane region" description="Helical" evidence="5">
    <location>
        <begin position="173"/>
        <end position="193"/>
    </location>
</feature>
<keyword evidence="3 5" id="KW-1133">Transmembrane helix</keyword>
<accession>A0A1W9S2M2</accession>
<evidence type="ECO:0000256" key="3">
    <source>
        <dbReference type="ARBA" id="ARBA00022989"/>
    </source>
</evidence>
<keyword evidence="4 5" id="KW-0472">Membrane</keyword>
<comment type="caution">
    <text evidence="6">The sequence shown here is derived from an EMBL/GenBank/DDBJ whole genome shotgun (WGS) entry which is preliminary data.</text>
</comment>
<comment type="subcellular location">
    <subcellularLocation>
        <location evidence="1">Endomembrane system</location>
        <topology evidence="1">Multi-pass membrane protein</topology>
    </subcellularLocation>
</comment>
<evidence type="ECO:0008006" key="8">
    <source>
        <dbReference type="Google" id="ProtNLM"/>
    </source>
</evidence>
<evidence type="ECO:0000313" key="6">
    <source>
        <dbReference type="EMBL" id="OQX91063.1"/>
    </source>
</evidence>
<evidence type="ECO:0000256" key="5">
    <source>
        <dbReference type="SAM" id="Phobius"/>
    </source>
</evidence>
<name>A0A1W9S2M2_9BACT</name>
<dbReference type="EMBL" id="NATQ01000013">
    <property type="protein sequence ID" value="OQX91063.1"/>
    <property type="molecule type" value="Genomic_DNA"/>
</dbReference>
<dbReference type="Gene3D" id="1.20.120.1630">
    <property type="match status" value="1"/>
</dbReference>
<evidence type="ECO:0000256" key="2">
    <source>
        <dbReference type="ARBA" id="ARBA00022692"/>
    </source>
</evidence>
<feature type="transmembrane region" description="Helical" evidence="5">
    <location>
        <begin position="97"/>
        <end position="121"/>
    </location>
</feature>
<dbReference type="Pfam" id="PF04191">
    <property type="entry name" value="PEMT"/>
    <property type="match status" value="1"/>
</dbReference>
<dbReference type="GO" id="GO:0012505">
    <property type="term" value="C:endomembrane system"/>
    <property type="evidence" value="ECO:0007669"/>
    <property type="project" value="UniProtKB-SubCell"/>
</dbReference>